<evidence type="ECO:0000256" key="1">
    <source>
        <dbReference type="PROSITE-ProRule" id="PRU00176"/>
    </source>
</evidence>
<gene>
    <name evidence="3" type="ORF">DOTSEDRAFT_38905</name>
</gene>
<dbReference type="PROSITE" id="PS50102">
    <property type="entry name" value="RRM"/>
    <property type="match status" value="1"/>
</dbReference>
<keyword evidence="1" id="KW-0694">RNA-binding</keyword>
<reference evidence="3 4" key="2">
    <citation type="journal article" date="2012" name="PLoS Pathog.">
        <title>Diverse lifestyles and strategies of plant pathogenesis encoded in the genomes of eighteen Dothideomycetes fungi.</title>
        <authorList>
            <person name="Ohm R.A."/>
            <person name="Feau N."/>
            <person name="Henrissat B."/>
            <person name="Schoch C.L."/>
            <person name="Horwitz B.A."/>
            <person name="Barry K.W."/>
            <person name="Condon B.J."/>
            <person name="Copeland A.C."/>
            <person name="Dhillon B."/>
            <person name="Glaser F."/>
            <person name="Hesse C.N."/>
            <person name="Kosti I."/>
            <person name="LaButti K."/>
            <person name="Lindquist E.A."/>
            <person name="Lucas S."/>
            <person name="Salamov A.A."/>
            <person name="Bradshaw R.E."/>
            <person name="Ciuffetti L."/>
            <person name="Hamelin R.C."/>
            <person name="Kema G.H.J."/>
            <person name="Lawrence C."/>
            <person name="Scott J.A."/>
            <person name="Spatafora J.W."/>
            <person name="Turgeon B.G."/>
            <person name="de Wit P.J.G.M."/>
            <person name="Zhong S."/>
            <person name="Goodwin S.B."/>
            <person name="Grigoriev I.V."/>
        </authorList>
    </citation>
    <scope>NUCLEOTIDE SEQUENCE [LARGE SCALE GENOMIC DNA]</scope>
    <source>
        <strain evidence="4">NZE10 / CBS 128990</strain>
    </source>
</reference>
<accession>M2XGN7</accession>
<evidence type="ECO:0000313" key="3">
    <source>
        <dbReference type="EMBL" id="EME38652.1"/>
    </source>
</evidence>
<dbReference type="AlphaFoldDB" id="M2XGN7"/>
<dbReference type="InterPro" id="IPR000504">
    <property type="entry name" value="RRM_dom"/>
</dbReference>
<evidence type="ECO:0000259" key="2">
    <source>
        <dbReference type="PROSITE" id="PS50102"/>
    </source>
</evidence>
<protein>
    <recommendedName>
        <fullName evidence="2">RRM domain-containing protein</fullName>
    </recommendedName>
</protein>
<proteinExistence type="predicted"/>
<name>M2XGN7_DOTSN</name>
<dbReference type="SUPFAM" id="SSF54928">
    <property type="entry name" value="RNA-binding domain, RBD"/>
    <property type="match status" value="1"/>
</dbReference>
<dbReference type="EMBL" id="KB446546">
    <property type="protein sequence ID" value="EME38652.1"/>
    <property type="molecule type" value="Genomic_DNA"/>
</dbReference>
<dbReference type="InterPro" id="IPR012677">
    <property type="entry name" value="Nucleotide-bd_a/b_plait_sf"/>
</dbReference>
<keyword evidence="4" id="KW-1185">Reference proteome</keyword>
<dbReference type="Proteomes" id="UP000016933">
    <property type="component" value="Unassembled WGS sequence"/>
</dbReference>
<organism evidence="3 4">
    <name type="scientific">Dothistroma septosporum (strain NZE10 / CBS 128990)</name>
    <name type="common">Red band needle blight fungus</name>
    <name type="synonym">Mycosphaerella pini</name>
    <dbReference type="NCBI Taxonomy" id="675120"/>
    <lineage>
        <taxon>Eukaryota</taxon>
        <taxon>Fungi</taxon>
        <taxon>Dikarya</taxon>
        <taxon>Ascomycota</taxon>
        <taxon>Pezizomycotina</taxon>
        <taxon>Dothideomycetes</taxon>
        <taxon>Dothideomycetidae</taxon>
        <taxon>Mycosphaerellales</taxon>
        <taxon>Mycosphaerellaceae</taxon>
        <taxon>Dothistroma</taxon>
    </lineage>
</organism>
<feature type="domain" description="RRM" evidence="2">
    <location>
        <begin position="231"/>
        <end position="312"/>
    </location>
</feature>
<dbReference type="Gene3D" id="3.30.70.330">
    <property type="match status" value="1"/>
</dbReference>
<dbReference type="HOGENOM" id="CLU_871611_0_0_1"/>
<sequence length="319" mass="34909">MEEKVTDPVAEIRGVLTHSQATKWRTRACARTSLGSRSTFPWTRTSRVYNFRVQAASSKTQATTDQFEVPKMQVGQALSKANAALEKAESIGTAVNNAATLRDIHHTRQESAMESLEANRADAASNKADKAHNFSFNTSARSGTEVSEQEESIWKLKNQVHWLQRVSQGPTPQARESFGQGRDGVQSSGFCFEQSERGSGLGHFSYQIDTVKDNVAYNSVNRGTSKRNNKYGILISNLSSDTAQAEFVDFFQAVDGPIANCQVLNRGNAERVATVVYFKSAESVSNALKAGVTKIDDHPLGREALAKPFGRKDVLARGS</sequence>
<evidence type="ECO:0000313" key="4">
    <source>
        <dbReference type="Proteomes" id="UP000016933"/>
    </source>
</evidence>
<reference evidence="4" key="1">
    <citation type="journal article" date="2012" name="PLoS Genet.">
        <title>The genomes of the fungal plant pathogens Cladosporium fulvum and Dothistroma septosporum reveal adaptation to different hosts and lifestyles but also signatures of common ancestry.</title>
        <authorList>
            <person name="de Wit P.J.G.M."/>
            <person name="van der Burgt A."/>
            <person name="Oekmen B."/>
            <person name="Stergiopoulos I."/>
            <person name="Abd-Elsalam K.A."/>
            <person name="Aerts A.L."/>
            <person name="Bahkali A.H."/>
            <person name="Beenen H.G."/>
            <person name="Chettri P."/>
            <person name="Cox M.P."/>
            <person name="Datema E."/>
            <person name="de Vries R.P."/>
            <person name="Dhillon B."/>
            <person name="Ganley A.R."/>
            <person name="Griffiths S.A."/>
            <person name="Guo Y."/>
            <person name="Hamelin R.C."/>
            <person name="Henrissat B."/>
            <person name="Kabir M.S."/>
            <person name="Jashni M.K."/>
            <person name="Kema G."/>
            <person name="Klaubauf S."/>
            <person name="Lapidus A."/>
            <person name="Levasseur A."/>
            <person name="Lindquist E."/>
            <person name="Mehrabi R."/>
            <person name="Ohm R.A."/>
            <person name="Owen T.J."/>
            <person name="Salamov A."/>
            <person name="Schwelm A."/>
            <person name="Schijlen E."/>
            <person name="Sun H."/>
            <person name="van den Burg H.A."/>
            <person name="van Ham R.C.H.J."/>
            <person name="Zhang S."/>
            <person name="Goodwin S.B."/>
            <person name="Grigoriev I.V."/>
            <person name="Collemare J."/>
            <person name="Bradshaw R.E."/>
        </authorList>
    </citation>
    <scope>NUCLEOTIDE SEQUENCE [LARGE SCALE GENOMIC DNA]</scope>
    <source>
        <strain evidence="4">NZE10 / CBS 128990</strain>
    </source>
</reference>
<dbReference type="GO" id="GO:0003723">
    <property type="term" value="F:RNA binding"/>
    <property type="evidence" value="ECO:0007669"/>
    <property type="project" value="UniProtKB-UniRule"/>
</dbReference>
<dbReference type="CDD" id="cd00590">
    <property type="entry name" value="RRM_SF"/>
    <property type="match status" value="1"/>
</dbReference>
<dbReference type="InterPro" id="IPR035979">
    <property type="entry name" value="RBD_domain_sf"/>
</dbReference>